<evidence type="ECO:0000256" key="2">
    <source>
        <dbReference type="ARBA" id="ARBA00022679"/>
    </source>
</evidence>
<reference evidence="6" key="1">
    <citation type="submission" date="2023-06" db="EMBL/GenBank/DDBJ databases">
        <title>Genome-scale phylogeny and comparative genomics of the fungal order Sordariales.</title>
        <authorList>
            <consortium name="Lawrence Berkeley National Laboratory"/>
            <person name="Hensen N."/>
            <person name="Bonometti L."/>
            <person name="Westerberg I."/>
            <person name="Brannstrom I.O."/>
            <person name="Guillou S."/>
            <person name="Cros-Aarteil S."/>
            <person name="Calhoun S."/>
            <person name="Haridas S."/>
            <person name="Kuo A."/>
            <person name="Mondo S."/>
            <person name="Pangilinan J."/>
            <person name="Riley R."/>
            <person name="LaButti K."/>
            <person name="Andreopoulos B."/>
            <person name="Lipzen A."/>
            <person name="Chen C."/>
            <person name="Yanf M."/>
            <person name="Daum C."/>
            <person name="Ng V."/>
            <person name="Clum A."/>
            <person name="Steindorff A."/>
            <person name="Ohm R."/>
            <person name="Martin F."/>
            <person name="Silar P."/>
            <person name="Natvig D."/>
            <person name="Lalanne C."/>
            <person name="Gautier V."/>
            <person name="Ament-velasquez S.L."/>
            <person name="Kruys A."/>
            <person name="Hutchinson M.I."/>
            <person name="Powell A.J."/>
            <person name="Barry K."/>
            <person name="Miller A.N."/>
            <person name="Grigoriev I.V."/>
            <person name="Debuchy R."/>
            <person name="Gladieux P."/>
            <person name="Thoren M.H."/>
            <person name="Johannesson H."/>
        </authorList>
    </citation>
    <scope>NUCLEOTIDE SEQUENCE</scope>
    <source>
        <strain evidence="6">SMH3187-1</strain>
    </source>
</reference>
<dbReference type="GO" id="GO:0008171">
    <property type="term" value="F:O-methyltransferase activity"/>
    <property type="evidence" value="ECO:0007669"/>
    <property type="project" value="InterPro"/>
</dbReference>
<feature type="domain" description="O-methyltransferase dimerisation" evidence="5">
    <location>
        <begin position="90"/>
        <end position="158"/>
    </location>
</feature>
<dbReference type="InterPro" id="IPR001077">
    <property type="entry name" value="COMT_C"/>
</dbReference>
<dbReference type="GO" id="GO:0032259">
    <property type="term" value="P:methylation"/>
    <property type="evidence" value="ECO:0007669"/>
    <property type="project" value="UniProtKB-KW"/>
</dbReference>
<sequence>MASSTQSLVDLANDILKGATTLQEELAKEKLPQPSFTLDGLQSYHDVHFNPVAMDARTKLIEAARTIYTLALGPSDALRIIANTERMRVNTLRALHELSIANAVPVDGSISIDELASKVGAHPNPLRRVMRLAYTMHIFREPLDQPDFVAHTSMSALLPTMSPYLWLQLSDNTQMQASSWQLPWGLRNWPRPPINKSDGAGRDFWTIIRDDEPEGRGMSLFAGAMSTQMQSMHGTNMRHVAVSFDWASLGEGVVVDIGGGSGHLSIPVAQEFPQLHFVVQDLPKNEGSANELIKAAGLDARMHFQPHDFFTPQPEAESVPKAYLLSRVLHDWPDEDCVRILTQLLPNLKRGAKLFLVERVVPSRPGEVPLHQEAQHWVLDLMMYSILGGCERSRDEWQRLLHTVDEKLRLRESQVMPGSELSAMVVDMGL</sequence>
<name>A0AA40BQZ0_9PEZI</name>
<dbReference type="SUPFAM" id="SSF46785">
    <property type="entry name" value="Winged helix' DNA-binding domain"/>
    <property type="match status" value="1"/>
</dbReference>
<dbReference type="Pfam" id="PF00891">
    <property type="entry name" value="Methyltransf_2"/>
    <property type="match status" value="1"/>
</dbReference>
<evidence type="ECO:0000256" key="3">
    <source>
        <dbReference type="ARBA" id="ARBA00022691"/>
    </source>
</evidence>
<dbReference type="InterPro" id="IPR016461">
    <property type="entry name" value="COMT-like"/>
</dbReference>
<dbReference type="SUPFAM" id="SSF53335">
    <property type="entry name" value="S-adenosyl-L-methionine-dependent methyltransferases"/>
    <property type="match status" value="1"/>
</dbReference>
<keyword evidence="1" id="KW-0489">Methyltransferase</keyword>
<dbReference type="InterPro" id="IPR012967">
    <property type="entry name" value="COMT_dimerisation"/>
</dbReference>
<dbReference type="Proteomes" id="UP001172155">
    <property type="component" value="Unassembled WGS sequence"/>
</dbReference>
<accession>A0AA40BQZ0</accession>
<dbReference type="Gene3D" id="1.10.10.10">
    <property type="entry name" value="Winged helix-like DNA-binding domain superfamily/Winged helix DNA-binding domain"/>
    <property type="match status" value="1"/>
</dbReference>
<feature type="domain" description="O-methyltransferase C-terminal" evidence="4">
    <location>
        <begin position="224"/>
        <end position="402"/>
    </location>
</feature>
<evidence type="ECO:0000313" key="7">
    <source>
        <dbReference type="Proteomes" id="UP001172155"/>
    </source>
</evidence>
<gene>
    <name evidence="6" type="ORF">B0T18DRAFT_422742</name>
</gene>
<dbReference type="PANTHER" id="PTHR43712">
    <property type="entry name" value="PUTATIVE (AFU_ORTHOLOGUE AFUA_4G14580)-RELATED"/>
    <property type="match status" value="1"/>
</dbReference>
<evidence type="ECO:0000259" key="4">
    <source>
        <dbReference type="Pfam" id="PF00891"/>
    </source>
</evidence>
<keyword evidence="2" id="KW-0808">Transferase</keyword>
<proteinExistence type="predicted"/>
<keyword evidence="7" id="KW-1185">Reference proteome</keyword>
<dbReference type="InterPro" id="IPR029063">
    <property type="entry name" value="SAM-dependent_MTases_sf"/>
</dbReference>
<dbReference type="Pfam" id="PF08100">
    <property type="entry name" value="Dimerisation"/>
    <property type="match status" value="1"/>
</dbReference>
<keyword evidence="3" id="KW-0949">S-adenosyl-L-methionine</keyword>
<comment type="caution">
    <text evidence="6">The sequence shown here is derived from an EMBL/GenBank/DDBJ whole genome shotgun (WGS) entry which is preliminary data.</text>
</comment>
<dbReference type="PANTHER" id="PTHR43712:SF5">
    <property type="entry name" value="O-METHYLTRANSFERASE ASQN-RELATED"/>
    <property type="match status" value="1"/>
</dbReference>
<evidence type="ECO:0000256" key="1">
    <source>
        <dbReference type="ARBA" id="ARBA00022603"/>
    </source>
</evidence>
<dbReference type="Gene3D" id="3.40.50.150">
    <property type="entry name" value="Vaccinia Virus protein VP39"/>
    <property type="match status" value="1"/>
</dbReference>
<organism evidence="6 7">
    <name type="scientific">Schizothecium vesticola</name>
    <dbReference type="NCBI Taxonomy" id="314040"/>
    <lineage>
        <taxon>Eukaryota</taxon>
        <taxon>Fungi</taxon>
        <taxon>Dikarya</taxon>
        <taxon>Ascomycota</taxon>
        <taxon>Pezizomycotina</taxon>
        <taxon>Sordariomycetes</taxon>
        <taxon>Sordariomycetidae</taxon>
        <taxon>Sordariales</taxon>
        <taxon>Schizotheciaceae</taxon>
        <taxon>Schizothecium</taxon>
    </lineage>
</organism>
<dbReference type="AlphaFoldDB" id="A0AA40BQZ0"/>
<evidence type="ECO:0000313" key="6">
    <source>
        <dbReference type="EMBL" id="KAK0738766.1"/>
    </source>
</evidence>
<dbReference type="CDD" id="cd02440">
    <property type="entry name" value="AdoMet_MTases"/>
    <property type="match status" value="1"/>
</dbReference>
<evidence type="ECO:0000259" key="5">
    <source>
        <dbReference type="Pfam" id="PF08100"/>
    </source>
</evidence>
<dbReference type="InterPro" id="IPR036388">
    <property type="entry name" value="WH-like_DNA-bd_sf"/>
</dbReference>
<protein>
    <submittedName>
        <fullName evidence="6">O-methyltransferase-domain-containing protein</fullName>
    </submittedName>
</protein>
<dbReference type="InterPro" id="IPR036390">
    <property type="entry name" value="WH_DNA-bd_sf"/>
</dbReference>
<dbReference type="EMBL" id="JAUKUD010000007">
    <property type="protein sequence ID" value="KAK0738766.1"/>
    <property type="molecule type" value="Genomic_DNA"/>
</dbReference>
<dbReference type="PROSITE" id="PS51683">
    <property type="entry name" value="SAM_OMT_II"/>
    <property type="match status" value="1"/>
</dbReference>